<organism evidence="7 10">
    <name type="scientific">Erysipelothrix amsterdamensis</name>
    <dbReference type="NCBI Taxonomy" id="2929157"/>
    <lineage>
        <taxon>Bacteria</taxon>
        <taxon>Bacillati</taxon>
        <taxon>Bacillota</taxon>
        <taxon>Erysipelotrichia</taxon>
        <taxon>Erysipelotrichales</taxon>
        <taxon>Erysipelotrichaceae</taxon>
        <taxon>Erysipelothrix</taxon>
    </lineage>
</organism>
<dbReference type="InterPro" id="IPR029028">
    <property type="entry name" value="Alpha/beta_knot_MTases"/>
</dbReference>
<dbReference type="Proteomes" id="UP001154095">
    <property type="component" value="Chromosome"/>
</dbReference>
<dbReference type="EMBL" id="OW659477">
    <property type="protein sequence ID" value="CAH2760529.1"/>
    <property type="molecule type" value="Genomic_DNA"/>
</dbReference>
<keyword evidence="3 6" id="KW-0808">Transferase</keyword>
<sequence length="151" mass="17669">MIKIIAIGKIKEKPMQALIQEYEKRLKPIHSVEMIELVNSNKTDVTSIIEDECQRILEKIDDRDYVVLMDLSGKDLDSVSMSAKIMDLIDMGKPITFIIGGSHGVNQAIRERSNYRWKISNLTFPHQLVRLMLYEQVYRFFMISKNHPYHK</sequence>
<feature type="binding site" evidence="6">
    <location>
        <begin position="119"/>
        <end position="124"/>
    </location>
    <ligand>
        <name>S-adenosyl-L-methionine</name>
        <dbReference type="ChEBI" id="CHEBI:59789"/>
    </ligand>
</feature>
<evidence type="ECO:0000256" key="1">
    <source>
        <dbReference type="ARBA" id="ARBA00022552"/>
    </source>
</evidence>
<comment type="catalytic activity">
    <reaction evidence="6">
        <text>pseudouridine(1915) in 23S rRNA + S-adenosyl-L-methionine = N(3)-methylpseudouridine(1915) in 23S rRNA + S-adenosyl-L-homocysteine + H(+)</text>
        <dbReference type="Rhea" id="RHEA:42752"/>
        <dbReference type="Rhea" id="RHEA-COMP:10221"/>
        <dbReference type="Rhea" id="RHEA-COMP:10222"/>
        <dbReference type="ChEBI" id="CHEBI:15378"/>
        <dbReference type="ChEBI" id="CHEBI:57856"/>
        <dbReference type="ChEBI" id="CHEBI:59789"/>
        <dbReference type="ChEBI" id="CHEBI:65314"/>
        <dbReference type="ChEBI" id="CHEBI:74486"/>
        <dbReference type="EC" id="2.1.1.177"/>
    </reaction>
</comment>
<evidence type="ECO:0000313" key="8">
    <source>
        <dbReference type="EMBL" id="CAH2763820.1"/>
    </source>
</evidence>
<dbReference type="EC" id="2.1.1.177" evidence="6"/>
<evidence type="ECO:0000313" key="10">
    <source>
        <dbReference type="Proteomes" id="UP001154111"/>
    </source>
</evidence>
<dbReference type="GO" id="GO:0070038">
    <property type="term" value="F:rRNA (pseudouridine-N3-)-methyltransferase activity"/>
    <property type="evidence" value="ECO:0007669"/>
    <property type="project" value="UniProtKB-UniRule"/>
</dbReference>
<proteinExistence type="inferred from homology"/>
<dbReference type="Proteomes" id="UP001154111">
    <property type="component" value="Chromosome"/>
</dbReference>
<evidence type="ECO:0000313" key="9">
    <source>
        <dbReference type="Proteomes" id="UP001154095"/>
    </source>
</evidence>
<comment type="caution">
    <text evidence="6">Lacks conserved residue(s) required for the propagation of feature annotation.</text>
</comment>
<comment type="subunit">
    <text evidence="6">Homodimer.</text>
</comment>
<keyword evidence="6" id="KW-0963">Cytoplasm</keyword>
<dbReference type="HAMAP" id="MF_00658">
    <property type="entry name" value="23SrRNA_methyltr_H"/>
    <property type="match status" value="1"/>
</dbReference>
<keyword evidence="4 6" id="KW-0949">S-adenosyl-L-methionine</keyword>
<feature type="binding site" evidence="6">
    <location>
        <position position="100"/>
    </location>
    <ligand>
        <name>S-adenosyl-L-methionine</name>
        <dbReference type="ChEBI" id="CHEBI:59789"/>
    </ligand>
</feature>
<accession>A0AAU9VDX0</accession>
<dbReference type="Gene3D" id="3.40.1280.10">
    <property type="match status" value="1"/>
</dbReference>
<evidence type="ECO:0000256" key="3">
    <source>
        <dbReference type="ARBA" id="ARBA00022679"/>
    </source>
</evidence>
<comment type="similarity">
    <text evidence="5 6">Belongs to the RNA methyltransferase RlmH family.</text>
</comment>
<dbReference type="AlphaFoldDB" id="A0AAU9VDX0"/>
<dbReference type="InterPro" id="IPR029026">
    <property type="entry name" value="tRNA_m1G_MTases_N"/>
</dbReference>
<dbReference type="PANTHER" id="PTHR33603">
    <property type="entry name" value="METHYLTRANSFERASE"/>
    <property type="match status" value="1"/>
</dbReference>
<keyword evidence="9" id="KW-1185">Reference proteome</keyword>
<evidence type="ECO:0000313" key="7">
    <source>
        <dbReference type="EMBL" id="CAH2760529.1"/>
    </source>
</evidence>
<keyword evidence="2 6" id="KW-0489">Methyltransferase</keyword>
<dbReference type="Pfam" id="PF02590">
    <property type="entry name" value="SPOUT_MTase"/>
    <property type="match status" value="1"/>
</dbReference>
<reference evidence="7" key="1">
    <citation type="submission" date="2022-04" db="EMBL/GenBank/DDBJ databases">
        <authorList>
            <person name="Forde T."/>
        </authorList>
    </citation>
    <scope>NUCLEOTIDE SEQUENCE</scope>
    <source>
        <strain evidence="7">A18Y016a</strain>
        <strain evidence="8">A18Y020d</strain>
    </source>
</reference>
<evidence type="ECO:0000256" key="2">
    <source>
        <dbReference type="ARBA" id="ARBA00022603"/>
    </source>
</evidence>
<evidence type="ECO:0000256" key="6">
    <source>
        <dbReference type="HAMAP-Rule" id="MF_00658"/>
    </source>
</evidence>
<evidence type="ECO:0000256" key="5">
    <source>
        <dbReference type="ARBA" id="ARBA00038303"/>
    </source>
</evidence>
<dbReference type="EMBL" id="OW659496">
    <property type="protein sequence ID" value="CAH2763820.1"/>
    <property type="molecule type" value="Genomic_DNA"/>
</dbReference>
<comment type="function">
    <text evidence="6">Specifically methylates the pseudouridine at position 1915 (m3Psi1915) in 23S rRNA.</text>
</comment>
<dbReference type="RefSeq" id="WP_254006966.1">
    <property type="nucleotide sequence ID" value="NZ_OW659477.1"/>
</dbReference>
<dbReference type="PIRSF" id="PIRSF004505">
    <property type="entry name" value="MT_bac"/>
    <property type="match status" value="1"/>
</dbReference>
<dbReference type="SUPFAM" id="SSF75217">
    <property type="entry name" value="alpha/beta knot"/>
    <property type="match status" value="1"/>
</dbReference>
<protein>
    <recommendedName>
        <fullName evidence="6">Ribosomal RNA large subunit methyltransferase H</fullName>
        <ecNumber evidence="6">2.1.1.177</ecNumber>
    </recommendedName>
    <alternativeName>
        <fullName evidence="6">23S rRNA (pseudouridine1915-N3)-methyltransferase</fullName>
    </alternativeName>
    <alternativeName>
        <fullName evidence="6">23S rRNA m3Psi1915 methyltransferase</fullName>
    </alternativeName>
    <alternativeName>
        <fullName evidence="6">rRNA (pseudouridine-N3-)-methyltransferase RlmH</fullName>
    </alternativeName>
</protein>
<keyword evidence="1 6" id="KW-0698">rRNA processing</keyword>
<dbReference type="GO" id="GO:0005737">
    <property type="term" value="C:cytoplasm"/>
    <property type="evidence" value="ECO:0007669"/>
    <property type="project" value="UniProtKB-SubCell"/>
</dbReference>
<evidence type="ECO:0000256" key="4">
    <source>
        <dbReference type="ARBA" id="ARBA00022691"/>
    </source>
</evidence>
<name>A0AAU9VDX0_9FIRM</name>
<dbReference type="PANTHER" id="PTHR33603:SF1">
    <property type="entry name" value="RIBOSOMAL RNA LARGE SUBUNIT METHYLTRANSFERASE H"/>
    <property type="match status" value="1"/>
</dbReference>
<dbReference type="CDD" id="cd18081">
    <property type="entry name" value="RlmH-like"/>
    <property type="match status" value="1"/>
</dbReference>
<comment type="subcellular location">
    <subcellularLocation>
        <location evidence="6">Cytoplasm</location>
    </subcellularLocation>
</comment>
<gene>
    <name evidence="6 7" type="primary">rlmH</name>
    <name evidence="7" type="ORF">ERYAMS2_00163</name>
    <name evidence="8" type="ORF">ERYAMS_01721</name>
</gene>
<dbReference type="InterPro" id="IPR003742">
    <property type="entry name" value="RlmH-like"/>
</dbReference>